<dbReference type="RefSeq" id="XP_001418495.1">
    <property type="nucleotide sequence ID" value="XM_001418458.1"/>
</dbReference>
<accession>A4RZ15</accession>
<evidence type="ECO:0000313" key="3">
    <source>
        <dbReference type="Proteomes" id="UP000001568"/>
    </source>
</evidence>
<feature type="signal peptide" evidence="1">
    <location>
        <begin position="1"/>
        <end position="22"/>
    </location>
</feature>
<dbReference type="Gramene" id="ABO96788">
    <property type="protein sequence ID" value="ABO96788"/>
    <property type="gene ID" value="OSTLU_32220"/>
</dbReference>
<name>A4RZ15_OSTLU</name>
<dbReference type="GeneID" id="5002551"/>
<reference evidence="2 3" key="1">
    <citation type="journal article" date="2007" name="Proc. Natl. Acad. Sci. U.S.A.">
        <title>The tiny eukaryote Ostreococcus provides genomic insights into the paradox of plankton speciation.</title>
        <authorList>
            <person name="Palenik B."/>
            <person name="Grimwood J."/>
            <person name="Aerts A."/>
            <person name="Rouze P."/>
            <person name="Salamov A."/>
            <person name="Putnam N."/>
            <person name="Dupont C."/>
            <person name="Jorgensen R."/>
            <person name="Derelle E."/>
            <person name="Rombauts S."/>
            <person name="Zhou K."/>
            <person name="Otillar R."/>
            <person name="Merchant S.S."/>
            <person name="Podell S."/>
            <person name="Gaasterland T."/>
            <person name="Napoli C."/>
            <person name="Gendler K."/>
            <person name="Manuell A."/>
            <person name="Tai V."/>
            <person name="Vallon O."/>
            <person name="Piganeau G."/>
            <person name="Jancek S."/>
            <person name="Heijde M."/>
            <person name="Jabbari K."/>
            <person name="Bowler C."/>
            <person name="Lohr M."/>
            <person name="Robbens S."/>
            <person name="Werner G."/>
            <person name="Dubchak I."/>
            <person name="Pazour G.J."/>
            <person name="Ren Q."/>
            <person name="Paulsen I."/>
            <person name="Delwiche C."/>
            <person name="Schmutz J."/>
            <person name="Rokhsar D."/>
            <person name="Van de Peer Y."/>
            <person name="Moreau H."/>
            <person name="Grigoriev I.V."/>
        </authorList>
    </citation>
    <scope>NUCLEOTIDE SEQUENCE [LARGE SCALE GENOMIC DNA]</scope>
    <source>
        <strain evidence="2 3">CCE9901</strain>
    </source>
</reference>
<evidence type="ECO:0000256" key="1">
    <source>
        <dbReference type="SAM" id="SignalP"/>
    </source>
</evidence>
<gene>
    <name evidence="2" type="ORF">OSTLU_32220</name>
</gene>
<keyword evidence="3" id="KW-1185">Reference proteome</keyword>
<proteinExistence type="predicted"/>
<dbReference type="HOGENOM" id="CLU_2726763_0_0_1"/>
<protein>
    <submittedName>
        <fullName evidence="2">Uncharacterized protein</fullName>
    </submittedName>
</protein>
<keyword evidence="1" id="KW-0732">Signal</keyword>
<feature type="chain" id="PRO_5002673076" evidence="1">
    <location>
        <begin position="23"/>
        <end position="72"/>
    </location>
</feature>
<evidence type="ECO:0000313" key="2">
    <source>
        <dbReference type="EMBL" id="ABO96788.1"/>
    </source>
</evidence>
<dbReference type="KEGG" id="olu:OSTLU_32220"/>
<organism evidence="2 3">
    <name type="scientific">Ostreococcus lucimarinus (strain CCE9901)</name>
    <dbReference type="NCBI Taxonomy" id="436017"/>
    <lineage>
        <taxon>Eukaryota</taxon>
        <taxon>Viridiplantae</taxon>
        <taxon>Chlorophyta</taxon>
        <taxon>Mamiellophyceae</taxon>
        <taxon>Mamiellales</taxon>
        <taxon>Bathycoccaceae</taxon>
        <taxon>Ostreococcus</taxon>
    </lineage>
</organism>
<dbReference type="Proteomes" id="UP000001568">
    <property type="component" value="Chromosome 6"/>
</dbReference>
<sequence length="72" mass="7856">MPSRAFLLLLLLALALPRAARAAVTYVKPHYAYVSEWSPASDRASAASAHSAAMHVYSTALENNPRVKPSRY</sequence>
<dbReference type="AlphaFoldDB" id="A4RZ15"/>
<dbReference type="EMBL" id="CP000586">
    <property type="protein sequence ID" value="ABO96788.1"/>
    <property type="molecule type" value="Genomic_DNA"/>
</dbReference>